<evidence type="ECO:0000256" key="2">
    <source>
        <dbReference type="ARBA" id="ARBA00022448"/>
    </source>
</evidence>
<keyword evidence="7 8" id="KW-0998">Cell outer membrane</keyword>
<evidence type="ECO:0000256" key="1">
    <source>
        <dbReference type="ARBA" id="ARBA00004571"/>
    </source>
</evidence>
<feature type="chain" id="PRO_5016712440" evidence="9">
    <location>
        <begin position="24"/>
        <end position="843"/>
    </location>
</feature>
<dbReference type="GO" id="GO:0044718">
    <property type="term" value="P:siderophore transmembrane transport"/>
    <property type="evidence" value="ECO:0007669"/>
    <property type="project" value="TreeGrafter"/>
</dbReference>
<evidence type="ECO:0000256" key="8">
    <source>
        <dbReference type="PROSITE-ProRule" id="PRU01360"/>
    </source>
</evidence>
<reference evidence="14" key="3">
    <citation type="journal article" date="2019" name="Int. J. Syst. Evol. Microbiol.">
        <title>The Global Catalogue of Microorganisms (GCM) 10K type strain sequencing project: providing services to taxonomists for standard genome sequencing and annotation.</title>
        <authorList>
            <consortium name="The Broad Institute Genomics Platform"/>
            <consortium name="The Broad Institute Genome Sequencing Center for Infectious Disease"/>
            <person name="Wu L."/>
            <person name="Ma J."/>
        </authorList>
    </citation>
    <scope>NUCLEOTIDE SEQUENCE [LARGE SCALE GENOMIC DNA]</scope>
    <source>
        <strain evidence="14">KCTC 62575</strain>
    </source>
</reference>
<dbReference type="PROSITE" id="PS52016">
    <property type="entry name" value="TONB_DEPENDENT_REC_3"/>
    <property type="match status" value="1"/>
</dbReference>
<reference evidence="12 13" key="2">
    <citation type="submission" date="2018-08" db="EMBL/GenBank/DDBJ databases">
        <title>The draft genome of Acinetobacter sichuanensis strain WCHAc060041.</title>
        <authorList>
            <person name="Qin J."/>
            <person name="Feng Y."/>
            <person name="Zong Z."/>
        </authorList>
    </citation>
    <scope>NUCLEOTIDE SEQUENCE [LARGE SCALE GENOMIC DNA]</scope>
    <source>
        <strain evidence="12 13">WCHAc060041</strain>
    </source>
</reference>
<feature type="signal peptide" evidence="9">
    <location>
        <begin position="1"/>
        <end position="23"/>
    </location>
</feature>
<dbReference type="GO" id="GO:0009279">
    <property type="term" value="C:cell outer membrane"/>
    <property type="evidence" value="ECO:0007669"/>
    <property type="project" value="UniProtKB-SubCell"/>
</dbReference>
<reference evidence="11" key="1">
    <citation type="journal article" date="2014" name="Int. J. Syst. Evol. Microbiol.">
        <title>Complete genome of a new Firmicutes species belonging to the dominant human colonic microbiota ('Ruminococcus bicirculans') reveals two chromosomes and a selective capacity to utilize plant glucans.</title>
        <authorList>
            <consortium name="NISC Comparative Sequencing Program"/>
            <person name="Wegmann U."/>
            <person name="Louis P."/>
            <person name="Goesmann A."/>
            <person name="Henrissat B."/>
            <person name="Duncan S.H."/>
            <person name="Flint H.J."/>
        </authorList>
    </citation>
    <scope>NUCLEOTIDE SEQUENCE</scope>
    <source>
        <strain evidence="11">KCTC 62575</strain>
    </source>
</reference>
<evidence type="ECO:0000259" key="10">
    <source>
        <dbReference type="Pfam" id="PF07715"/>
    </source>
</evidence>
<evidence type="ECO:0000256" key="6">
    <source>
        <dbReference type="ARBA" id="ARBA00023136"/>
    </source>
</evidence>
<dbReference type="PANTHER" id="PTHR30069:SF29">
    <property type="entry name" value="HEMOGLOBIN AND HEMOGLOBIN-HAPTOGLOBIN-BINDING PROTEIN 1-RELATED"/>
    <property type="match status" value="1"/>
</dbReference>
<dbReference type="Proteomes" id="UP001595455">
    <property type="component" value="Unassembled WGS sequence"/>
</dbReference>
<comment type="similarity">
    <text evidence="8">Belongs to the TonB-dependent receptor family.</text>
</comment>
<dbReference type="InterPro" id="IPR036942">
    <property type="entry name" value="Beta-barrel_TonB_sf"/>
</dbReference>
<dbReference type="Gene3D" id="2.40.170.20">
    <property type="entry name" value="TonB-dependent receptor, beta-barrel domain"/>
    <property type="match status" value="1"/>
</dbReference>
<comment type="caution">
    <text evidence="12">The sequence shown here is derived from an EMBL/GenBank/DDBJ whole genome shotgun (WGS) entry which is preliminary data.</text>
</comment>
<organism evidence="12 13">
    <name type="scientific">Acinetobacter sichuanensis</name>
    <dbReference type="NCBI Taxonomy" id="2136183"/>
    <lineage>
        <taxon>Bacteria</taxon>
        <taxon>Pseudomonadati</taxon>
        <taxon>Pseudomonadota</taxon>
        <taxon>Gammaproteobacteria</taxon>
        <taxon>Moraxellales</taxon>
        <taxon>Moraxellaceae</taxon>
        <taxon>Acinetobacter</taxon>
    </lineage>
</organism>
<accession>A0A371YLJ5</accession>
<evidence type="ECO:0000256" key="7">
    <source>
        <dbReference type="ARBA" id="ARBA00023237"/>
    </source>
</evidence>
<evidence type="ECO:0000256" key="5">
    <source>
        <dbReference type="ARBA" id="ARBA00022729"/>
    </source>
</evidence>
<sequence>MLFSYSRIYCAVAMALCASGTQAEMLSNEKVQSHENVEIRTLNPVILQAKSNIQVGQSKYTKEDLENIPNTQKNITDFLKVNPNVQFNNNALAAGKLGDLAASDVSIHGALFYDNKFLLNNVNIGNALNPADDKDGTGIESIDGGSLTATVNTDLLCGIEVLDSSVSAEYGEFTGGVIQAKTCIPNTAVGKVHGSLAYDYSSSDWTKYHFVDAEEFDAFADNDNAKYQKNFVKQGLSSTVYGKPTERLGLSLSASRRWSEIGLVSSYAAQEPANQTRQIDNFSGNLSYDFDDKNQLKLGLYYQEESNNKHNPSLANSSFQSQSENLALDFELKHDLEYAVLTQNLVLQSQNRARDSASTSMLAWNTSPDKNWSTQLSSTEGGYGDLEMSQDNWEYNLKSNFKDFELGGFIHHFKAGVGYGHYQADWKRLEDAYMYYLPSKSNGGLGTNTCTLADGSLDPYCDLSYSNGTVSGQYLARRRHYAEGEIEVQQDRWFSYLEDEMQLDQWLKLRLGLRQDYDSLSKKNNVAPRSLLQILPFSNERLNLSVGWNRYYSNNAFSYALQDGKNALTSEERRNSLEDAWKVSNANAASSNIQRTQLDVAYSDESLFAISSVLGNWRSQLKFVNRDYKDQIRKDKIADTASDYQYTNNGQSSAKTYTLQIDNIIPINALQAKNSFSLAVDYSQIKRNFNDYDDSMYNEQHYVEYDGKIISQLDMPADNFARPLTVRAVWNMKFDHTPLTLTHFLRYRSAYDMMEKSTIAKNDRYEYNGEIIQSRYNPERLSAAFTWDTRATYAMKIGRDYALNLGLTVNNVFNRHNKYYEQSASRILSETGRQFVADVQFKF</sequence>
<evidence type="ECO:0000313" key="12">
    <source>
        <dbReference type="EMBL" id="RFC82357.1"/>
    </source>
</evidence>
<reference evidence="11" key="4">
    <citation type="submission" date="2024-09" db="EMBL/GenBank/DDBJ databases">
        <authorList>
            <person name="Sun Q."/>
            <person name="Mori K."/>
        </authorList>
    </citation>
    <scope>NUCLEOTIDE SEQUENCE</scope>
    <source>
        <strain evidence="11">KCTC 62575</strain>
    </source>
</reference>
<evidence type="ECO:0000256" key="9">
    <source>
        <dbReference type="SAM" id="SignalP"/>
    </source>
</evidence>
<evidence type="ECO:0000256" key="3">
    <source>
        <dbReference type="ARBA" id="ARBA00022452"/>
    </source>
</evidence>
<keyword evidence="6 8" id="KW-0472">Membrane</keyword>
<protein>
    <submittedName>
        <fullName evidence="11 12">TonB-dependent receptor</fullName>
    </submittedName>
</protein>
<dbReference type="RefSeq" id="WP_107009551.1">
    <property type="nucleotide sequence ID" value="NZ_JBHRSF010000150.1"/>
</dbReference>
<dbReference type="InterPro" id="IPR012910">
    <property type="entry name" value="Plug_dom"/>
</dbReference>
<evidence type="ECO:0000313" key="11">
    <source>
        <dbReference type="EMBL" id="MFC2997535.1"/>
    </source>
</evidence>
<keyword evidence="3 8" id="KW-1134">Transmembrane beta strand</keyword>
<keyword evidence="12" id="KW-0675">Receptor</keyword>
<dbReference type="AlphaFoldDB" id="A0A371YLJ5"/>
<dbReference type="SUPFAM" id="SSF56935">
    <property type="entry name" value="Porins"/>
    <property type="match status" value="1"/>
</dbReference>
<dbReference type="InterPro" id="IPR039426">
    <property type="entry name" value="TonB-dep_rcpt-like"/>
</dbReference>
<evidence type="ECO:0000313" key="13">
    <source>
        <dbReference type="Proteomes" id="UP000240957"/>
    </source>
</evidence>
<dbReference type="Proteomes" id="UP000240957">
    <property type="component" value="Unassembled WGS sequence"/>
</dbReference>
<dbReference type="EMBL" id="JBHRSF010000150">
    <property type="protein sequence ID" value="MFC2997535.1"/>
    <property type="molecule type" value="Genomic_DNA"/>
</dbReference>
<dbReference type="Pfam" id="PF07715">
    <property type="entry name" value="Plug"/>
    <property type="match status" value="1"/>
</dbReference>
<dbReference type="OrthoDB" id="9766643at2"/>
<dbReference type="EMBL" id="PYIX02000036">
    <property type="protein sequence ID" value="RFC82357.1"/>
    <property type="molecule type" value="Genomic_DNA"/>
</dbReference>
<name>A0A371YLJ5_9GAMM</name>
<dbReference type="Gene3D" id="2.170.130.10">
    <property type="entry name" value="TonB-dependent receptor, plug domain"/>
    <property type="match status" value="1"/>
</dbReference>
<feature type="domain" description="TonB-dependent receptor plug" evidence="10">
    <location>
        <begin position="57"/>
        <end position="176"/>
    </location>
</feature>
<keyword evidence="5 9" id="KW-0732">Signal</keyword>
<evidence type="ECO:0000313" key="14">
    <source>
        <dbReference type="Proteomes" id="UP001595455"/>
    </source>
</evidence>
<keyword evidence="4 8" id="KW-0812">Transmembrane</keyword>
<dbReference type="InterPro" id="IPR037066">
    <property type="entry name" value="Plug_dom_sf"/>
</dbReference>
<proteinExistence type="inferred from homology"/>
<dbReference type="GO" id="GO:0015344">
    <property type="term" value="F:siderophore uptake transmembrane transporter activity"/>
    <property type="evidence" value="ECO:0007669"/>
    <property type="project" value="TreeGrafter"/>
</dbReference>
<keyword evidence="2 8" id="KW-0813">Transport</keyword>
<keyword evidence="14" id="KW-1185">Reference proteome</keyword>
<comment type="subcellular location">
    <subcellularLocation>
        <location evidence="1 8">Cell outer membrane</location>
        <topology evidence="1 8">Multi-pass membrane protein</topology>
    </subcellularLocation>
</comment>
<evidence type="ECO:0000256" key="4">
    <source>
        <dbReference type="ARBA" id="ARBA00022692"/>
    </source>
</evidence>
<gene>
    <name evidence="11" type="ORF">ACFODO_20285</name>
    <name evidence="12" type="ORF">C9E89_017135</name>
</gene>
<dbReference type="PANTHER" id="PTHR30069">
    <property type="entry name" value="TONB-DEPENDENT OUTER MEMBRANE RECEPTOR"/>
    <property type="match status" value="1"/>
</dbReference>